<dbReference type="SUPFAM" id="SSF51569">
    <property type="entry name" value="Aldolase"/>
    <property type="match status" value="1"/>
</dbReference>
<dbReference type="InterPro" id="IPR013132">
    <property type="entry name" value="PseI/NeuA/B-like_N"/>
</dbReference>
<dbReference type="GO" id="GO:0016051">
    <property type="term" value="P:carbohydrate biosynthetic process"/>
    <property type="evidence" value="ECO:0007669"/>
    <property type="project" value="InterPro"/>
</dbReference>
<dbReference type="GO" id="GO:0047444">
    <property type="term" value="F:N-acylneuraminate-9-phosphate synthase activity"/>
    <property type="evidence" value="ECO:0007669"/>
    <property type="project" value="TreeGrafter"/>
</dbReference>
<gene>
    <name evidence="2" type="ORF">TM448B02816_0007</name>
</gene>
<dbReference type="AlphaFoldDB" id="A0A6M3XV29"/>
<dbReference type="EMBL" id="MT144955">
    <property type="protein sequence ID" value="QJI01845.1"/>
    <property type="molecule type" value="Genomic_DNA"/>
</dbReference>
<protein>
    <submittedName>
        <fullName evidence="2">Putative N-acetylneuraminate synthase</fullName>
    </submittedName>
</protein>
<dbReference type="Pfam" id="PF03102">
    <property type="entry name" value="NeuB"/>
    <property type="match status" value="2"/>
</dbReference>
<feature type="domain" description="PseI/NeuA/B-like" evidence="1">
    <location>
        <begin position="150"/>
        <end position="203"/>
    </location>
</feature>
<dbReference type="PANTHER" id="PTHR42966">
    <property type="entry name" value="N-ACETYLNEURAMINATE SYNTHASE"/>
    <property type="match status" value="1"/>
</dbReference>
<dbReference type="Gene3D" id="3.20.20.70">
    <property type="entry name" value="Aldolase class I"/>
    <property type="match status" value="2"/>
</dbReference>
<name>A0A6M3XV29_9ZZZZ</name>
<dbReference type="PANTHER" id="PTHR42966:SF3">
    <property type="entry name" value="BLR5971 PROTEIN"/>
    <property type="match status" value="1"/>
</dbReference>
<feature type="domain" description="PseI/NeuA/B-like" evidence="1">
    <location>
        <begin position="22"/>
        <end position="126"/>
    </location>
</feature>
<reference evidence="2" key="1">
    <citation type="submission" date="2020-03" db="EMBL/GenBank/DDBJ databases">
        <title>The deep terrestrial virosphere.</title>
        <authorList>
            <person name="Holmfeldt K."/>
            <person name="Nilsson E."/>
            <person name="Simone D."/>
            <person name="Lopez-Fernandez M."/>
            <person name="Wu X."/>
            <person name="de Brujin I."/>
            <person name="Lundin D."/>
            <person name="Andersson A."/>
            <person name="Bertilsson S."/>
            <person name="Dopson M."/>
        </authorList>
    </citation>
    <scope>NUCLEOTIDE SEQUENCE</scope>
    <source>
        <strain evidence="2">TM448B02816</strain>
    </source>
</reference>
<sequence length="211" mass="23558">MTKIVCEIGQNHCGNMQIAEILIGVAKLFGADMVKFQLYDTSAIYKPDSPFIGQAKEAELSFDNAKRLFDYGSKLGMEVFFSVFDTERIKWCESIGVKRYKIAYSQKDNRELLDAIAATGKPCIISGTTLYCVPEYPAEEVDFTHLEDFDGFSDHTVGLEAAKVAIDLGAKMIEKHFTIDHKTGVDAQWSMNPKELKELVRYAGNHGNHSG</sequence>
<evidence type="ECO:0000313" key="2">
    <source>
        <dbReference type="EMBL" id="QJI01845.1"/>
    </source>
</evidence>
<proteinExistence type="predicted"/>
<dbReference type="InterPro" id="IPR013785">
    <property type="entry name" value="Aldolase_TIM"/>
</dbReference>
<accession>A0A6M3XV29</accession>
<dbReference type="InterPro" id="IPR051690">
    <property type="entry name" value="PseI-like"/>
</dbReference>
<evidence type="ECO:0000259" key="1">
    <source>
        <dbReference type="Pfam" id="PF03102"/>
    </source>
</evidence>
<organism evidence="2">
    <name type="scientific">viral metagenome</name>
    <dbReference type="NCBI Taxonomy" id="1070528"/>
    <lineage>
        <taxon>unclassified sequences</taxon>
        <taxon>metagenomes</taxon>
        <taxon>organismal metagenomes</taxon>
    </lineage>
</organism>